<evidence type="ECO:0000256" key="2">
    <source>
        <dbReference type="ARBA" id="ARBA00022525"/>
    </source>
</evidence>
<dbReference type="InterPro" id="IPR008638">
    <property type="entry name" value="FhaB/CdiA-like_TPS"/>
</dbReference>
<evidence type="ECO:0000256" key="5">
    <source>
        <dbReference type="SAM" id="SignalP"/>
    </source>
</evidence>
<evidence type="ECO:0000256" key="4">
    <source>
        <dbReference type="SAM" id="MobiDB-lite"/>
    </source>
</evidence>
<dbReference type="PANTHER" id="PTHR12338:SF8">
    <property type="entry name" value="HEME_HEMOPEXIN-BINDING PROTEIN"/>
    <property type="match status" value="1"/>
</dbReference>
<accession>A0ABW9VS62</accession>
<keyword evidence="3 5" id="KW-0732">Signal</keyword>
<proteinExistence type="predicted"/>
<reference evidence="7 8" key="1">
    <citation type="submission" date="2019-12" db="EMBL/GenBank/DDBJ databases">
        <title>Novel species isolated from a subtropical stream in China.</title>
        <authorList>
            <person name="Lu H."/>
        </authorList>
    </citation>
    <scope>NUCLEOTIDE SEQUENCE [LARGE SCALE GENOMIC DNA]</scope>
    <source>
        <strain evidence="7 8">CY13W</strain>
    </source>
</reference>
<feature type="compositionally biased region" description="Low complexity" evidence="4">
    <location>
        <begin position="2249"/>
        <end position="2264"/>
    </location>
</feature>
<keyword evidence="8" id="KW-1185">Reference proteome</keyword>
<evidence type="ECO:0000256" key="3">
    <source>
        <dbReference type="ARBA" id="ARBA00022729"/>
    </source>
</evidence>
<feature type="domain" description="Filamentous haemagglutinin FhaB/tRNA nuclease CdiA-like TPS" evidence="6">
    <location>
        <begin position="33"/>
        <end position="144"/>
    </location>
</feature>
<comment type="caution">
    <text evidence="7">The sequence shown here is derived from an EMBL/GenBank/DDBJ whole genome shotgun (WGS) entry which is preliminary data.</text>
</comment>
<dbReference type="PANTHER" id="PTHR12338">
    <property type="entry name" value="AUTOTRANSPORTER"/>
    <property type="match status" value="1"/>
</dbReference>
<dbReference type="Gene3D" id="2.160.20.10">
    <property type="entry name" value="Single-stranded right-handed beta-helix, Pectin lyase-like"/>
    <property type="match status" value="1"/>
</dbReference>
<feature type="signal peptide" evidence="5">
    <location>
        <begin position="1"/>
        <end position="35"/>
    </location>
</feature>
<feature type="chain" id="PRO_5046560571" evidence="5">
    <location>
        <begin position="36"/>
        <end position="2296"/>
    </location>
</feature>
<dbReference type="Pfam" id="PF05860">
    <property type="entry name" value="TPS"/>
    <property type="match status" value="1"/>
</dbReference>
<dbReference type="SUPFAM" id="SSF51126">
    <property type="entry name" value="Pectin lyase-like"/>
    <property type="match status" value="1"/>
</dbReference>
<feature type="compositionally biased region" description="Gly residues" evidence="4">
    <location>
        <begin position="2236"/>
        <end position="2248"/>
    </location>
</feature>
<evidence type="ECO:0000313" key="7">
    <source>
        <dbReference type="EMBL" id="MYM41770.1"/>
    </source>
</evidence>
<dbReference type="NCBIfam" id="TIGR01901">
    <property type="entry name" value="adhes_NPXG"/>
    <property type="match status" value="1"/>
</dbReference>
<evidence type="ECO:0000313" key="8">
    <source>
        <dbReference type="Proteomes" id="UP000478090"/>
    </source>
</evidence>
<evidence type="ECO:0000259" key="6">
    <source>
        <dbReference type="SMART" id="SM00912"/>
    </source>
</evidence>
<organism evidence="7 8">
    <name type="scientific">Duganella qianjiadongensis</name>
    <dbReference type="NCBI Taxonomy" id="2692176"/>
    <lineage>
        <taxon>Bacteria</taxon>
        <taxon>Pseudomonadati</taxon>
        <taxon>Pseudomonadota</taxon>
        <taxon>Betaproteobacteria</taxon>
        <taxon>Burkholderiales</taxon>
        <taxon>Oxalobacteraceae</taxon>
        <taxon>Telluria group</taxon>
        <taxon>Duganella</taxon>
    </lineage>
</organism>
<feature type="compositionally biased region" description="Basic and acidic residues" evidence="4">
    <location>
        <begin position="2265"/>
        <end position="2290"/>
    </location>
</feature>
<dbReference type="Proteomes" id="UP000478090">
    <property type="component" value="Unassembled WGS sequence"/>
</dbReference>
<protein>
    <submittedName>
        <fullName evidence="7">Filamentous hemagglutinin N-terminal domain-containing protein</fullName>
    </submittedName>
</protein>
<dbReference type="InterPro" id="IPR011493">
    <property type="entry name" value="GLUG"/>
</dbReference>
<dbReference type="Pfam" id="PF07581">
    <property type="entry name" value="Glug"/>
    <property type="match status" value="1"/>
</dbReference>
<dbReference type="InterPro" id="IPR011050">
    <property type="entry name" value="Pectin_lyase_fold/virulence"/>
</dbReference>
<dbReference type="InterPro" id="IPR050909">
    <property type="entry name" value="Bact_Autotransporter_VF"/>
</dbReference>
<gene>
    <name evidence="7" type="ORF">GTP27_20905</name>
</gene>
<evidence type="ECO:0000256" key="1">
    <source>
        <dbReference type="ARBA" id="ARBA00004613"/>
    </source>
</evidence>
<comment type="subcellular location">
    <subcellularLocation>
        <location evidence="1">Secreted</location>
    </subcellularLocation>
</comment>
<dbReference type="RefSeq" id="WP_161041034.1">
    <property type="nucleotide sequence ID" value="NZ_WWCM01000022.1"/>
</dbReference>
<dbReference type="InterPro" id="IPR012334">
    <property type="entry name" value="Pectin_lyas_fold"/>
</dbReference>
<feature type="region of interest" description="Disordered" evidence="4">
    <location>
        <begin position="2221"/>
        <end position="2296"/>
    </location>
</feature>
<dbReference type="Pfam" id="PF18657">
    <property type="entry name" value="YDG"/>
    <property type="match status" value="4"/>
</dbReference>
<dbReference type="SMART" id="SM00912">
    <property type="entry name" value="Haemagg_act"/>
    <property type="match status" value="1"/>
</dbReference>
<dbReference type="EMBL" id="WWCM01000022">
    <property type="protein sequence ID" value="MYM41770.1"/>
    <property type="molecule type" value="Genomic_DNA"/>
</dbReference>
<dbReference type="InterPro" id="IPR041248">
    <property type="entry name" value="YDG"/>
</dbReference>
<feature type="compositionally biased region" description="Low complexity" evidence="4">
    <location>
        <begin position="2225"/>
        <end position="2235"/>
    </location>
</feature>
<keyword evidence="2" id="KW-0964">Secreted</keyword>
<dbReference type="Gene3D" id="2.160.20.110">
    <property type="match status" value="1"/>
</dbReference>
<name>A0ABW9VS62_9BURK</name>
<sequence>MKSTHRRPSAGRAPAPLRRKVLAVLVAACYSTAQAGPLAPNVVAGQASFSQQGKTYTITNLPNTIINWQGFSLATDEIAKFVQQSADSRVLNRITGQDPSVILGAIQSNGKVFLINPNGVLFGAGAQVDVNGLVASSLALSNSDFLAGKNNFSGSPDAGKVSNAGTIRTPAGGQVFLIAPSVENRGIISTENGEVVLAAGHSVQLFEAADPNLQVVVSAASDQALNLGQIVAQGGRIGVYGALVNQRGRISADSAVRGANGKIMLKSSGTTLLEAGSSTSATGSNLNIGGDIMLLGPQVGLTGDAVVDASGAAGGGTVLLGGDYQGRNPAIANAKQSYVGKDSVIRADAISAGDGGKVIVWGDDATRMYGSISARGGARSGNGGLIETSGHVLDMRGQADTRAAQGKTGTLLLDPANIYIADELATAINLGGMSEDPANYSILSGDTPFSATGPKGASLLTTGTLAAALQGSNVSIVSVASNDTMAPGAGNIKLLSSLSWDSNKTLRLDATGNIELRAAVSASQGGLDLHAGGAISQSTSPIDALQLKNLSAIAADSLNLINEYNQVTNAVSLQSTSSAVSLSGHNLLLGTVSAQDTLTVAGSGTLTVNNGATLTSGASMTLSSLASDGNLVIGSSSHLNAGSAITLSVPDTGNHRITNNGSVHASGSLLVSAGKMTLASGSLYGSGGTTLSTGNPINLGVSGNAADTLELVDNDFYGVSNTRVYLTSTQAAAADSILVSGALSLGRSVTMTTNGSIRFAAPVQLGDYSGLTLYAGDGQTVTASSALDISGTFSLQRGNWNQVSATLPAFSAGNFVIGANSTFLRAKGGNGSSATPYLISDIYGLQGAAGLAMSNSYTLTNNIDAAGTEDWNSHAGFVPIGSEGNKYTGVFDGGGFAISDLTIHRPSQQNVGLFAYLGNGTVRNLTLASGEVSGAGVVGALAAATDSSSQISNVSSAIDVAGDWDTGGLVGQNRGSISHAGFSGTVTAGDAGQQSNIGGLVGYNGGSISYSQSSGSVHSTSVTGNVGGLVGSNHGQGSTSAEISNSYATGEVYGAGQNVGGLVGDNLGGIIRTSYASGSVSGGRNIGALAGHMDADGSLYPLIENSYATGNLSSNDASAIEHENMGGAVGLMAAGTLQQVFYSGSLDGSAMQGNVHPLVGSAAGGSSAHLYYNSETVNASGGPGTGLTAAQMMHAENFSGFDFASTPVWRIYEGYTQPLIKSLLTPLTVTLSGGSNVSKTFDGQSSVLSGVTTSAIPNGVSGTLGWAGARNVGTYNVGGLYSTRYDISYAGSSPQLVITPRQITATATANKVYDGLATLSRAQYGFTIHGAISNYGDLEVEADATFANKNVGAGKALTISSATLSGSEAGNYTLVGSVTGTGTITARPIYLNNLSLQSTRPYNGSDIAQITGGTSIGSALNGDDVHLATVGTASAYFSNKNVGNNKPVTVILSGYQLGGNDAGNYMVSVANELTASITPAALTLSGVTALDRVYNRNLDPGNGYATGTLATLNTSQSVLTGIYGSDQVSLAGATASFSDRNVGTNKSVTVHGATLSGADSGNYMVSTLPTGLTASITPVSLNLTLASRQYNNSTLANLEGAALSGVLTWGEGGSDNVTLVPGSAVATYADKNVGVAKAVTISGGALTLGGSDGGNYVLNPAIVGTITARPASTWIGSGGGLWSSAANWQDGIAPDGSNVLAAVLGSGAGTVTYDASAGNTSVNTLSGGSGTSLTLTGGNLTLASGSSSLSGGALTLNGGNLAANGNLSVGVLNLSSGVLSGTNSGAVLTLGQINHTGGSINTSGMLTLEGSGNIAMGTVRAQHGIVLATSGGAVSQTGPWTSDSLTVSAHSGVVLSNPDNHVNAFSATSGSGDITLYNNVSSGALMLGTLSTEGNILIDNHGGIVLNGPVHALHAQASHGHVSITAHSPVTVNDVVEGTELAFSASTSINLGSAAALNAVNQIQLTAGTDIVLGGALSVTSGSITATATNGSISVGSATSISTNGGSLSLSAPQGSVSSSNITLGSNTVATIDSGSAAAAAAAAAQAAAAADAAAKAAADAAAKAAADAAAKAAADAAAKAAADAAAKAAADAAAQAAADAATKAAADAAAKAAADAAAKAAADAAAKAAADAAAKAAADAAAKAAADAAAQAAAAAAAKAAADAAAKAAADAAADAAAKAAANAAAGSGQPSEPITQIINTTVNLVNVAPLVQTDQYREPPHAVAPASVPAASGSGSGSGSGTGAGGSTAQASSGGPSSGSAPPDDKKTEEKTTDKAADVSKPATEKPLAKTYCN</sequence>